<comment type="similarity">
    <text evidence="6 8">Belongs to the succinate/malate CoA ligase alpha subunit family.</text>
</comment>
<keyword evidence="2 6" id="KW-0816">Tricarboxylic acid cycle</keyword>
<dbReference type="PRINTS" id="PR01798">
    <property type="entry name" value="SCOASYNTHASE"/>
</dbReference>
<dbReference type="GO" id="GO:0042645">
    <property type="term" value="C:mitochondrial nucleoid"/>
    <property type="evidence" value="ECO:0007669"/>
    <property type="project" value="EnsemblFungi"/>
</dbReference>
<dbReference type="PIRSF" id="PIRSF001553">
    <property type="entry name" value="SucCS_alpha"/>
    <property type="match status" value="1"/>
</dbReference>
<accession>A0A139AM89</accession>
<proteinExistence type="inferred from homology"/>
<keyword evidence="4 6" id="KW-0547">Nucleotide-binding</keyword>
<evidence type="ECO:0000256" key="2">
    <source>
        <dbReference type="ARBA" id="ARBA00022532"/>
    </source>
</evidence>
<feature type="binding site" evidence="6">
    <location>
        <begin position="123"/>
        <end position="125"/>
    </location>
    <ligand>
        <name>CoA</name>
        <dbReference type="ChEBI" id="CHEBI:57287"/>
    </ligand>
</feature>
<dbReference type="STRING" id="1344416.A0A139AM89"/>
<dbReference type="GO" id="GO:0006099">
    <property type="term" value="P:tricarboxylic acid cycle"/>
    <property type="evidence" value="ECO:0007669"/>
    <property type="project" value="UniProtKB-UniRule"/>
</dbReference>
<feature type="active site" description="Tele-phosphohistidine intermediate" evidence="6 7">
    <location>
        <position position="277"/>
    </location>
</feature>
<dbReference type="NCBIfam" id="TIGR01019">
    <property type="entry name" value="sucCoAalpha"/>
    <property type="match status" value="1"/>
</dbReference>
<protein>
    <recommendedName>
        <fullName evidence="6">Succinate--CoA ligase [ADP-forming] subunit alpha, mitochondrial</fullName>
        <ecNumber evidence="6">6.2.1.5</ecNumber>
    </recommendedName>
    <alternativeName>
        <fullName evidence="6">Succinyl-CoA synthetase subunit alpha</fullName>
        <shortName evidence="6">SCS-alpha</shortName>
    </alternativeName>
</protein>
<dbReference type="GO" id="GO:0004776">
    <property type="term" value="F:succinate-CoA ligase (GDP-forming) activity"/>
    <property type="evidence" value="ECO:0007669"/>
    <property type="project" value="TreeGrafter"/>
</dbReference>
<comment type="pathway">
    <text evidence="1 6">Carbohydrate metabolism; tricarboxylic acid cycle; succinate from succinyl-CoA (ligase route): step 1/1.</text>
</comment>
<dbReference type="InterPro" id="IPR016102">
    <property type="entry name" value="Succinyl-CoA_synth-like"/>
</dbReference>
<evidence type="ECO:0000256" key="3">
    <source>
        <dbReference type="ARBA" id="ARBA00022598"/>
    </source>
</evidence>
<organism evidence="10 11">
    <name type="scientific">Gonapodya prolifera (strain JEL478)</name>
    <name type="common">Monoblepharis prolifera</name>
    <dbReference type="NCBI Taxonomy" id="1344416"/>
    <lineage>
        <taxon>Eukaryota</taxon>
        <taxon>Fungi</taxon>
        <taxon>Fungi incertae sedis</taxon>
        <taxon>Chytridiomycota</taxon>
        <taxon>Chytridiomycota incertae sedis</taxon>
        <taxon>Monoblepharidomycetes</taxon>
        <taxon>Monoblepharidales</taxon>
        <taxon>Gonapodyaceae</taxon>
        <taxon>Gonapodya</taxon>
    </lineage>
</organism>
<dbReference type="OrthoDB" id="1664372at2759"/>
<dbReference type="PANTHER" id="PTHR11117:SF2">
    <property type="entry name" value="SUCCINATE--COA LIGASE [ADP_GDP-FORMING] SUBUNIT ALPHA, MITOCHONDRIAL"/>
    <property type="match status" value="1"/>
</dbReference>
<keyword evidence="3 6" id="KW-0436">Ligase</keyword>
<dbReference type="Pfam" id="PF02629">
    <property type="entry name" value="CoA_binding"/>
    <property type="match status" value="1"/>
</dbReference>
<dbReference type="EMBL" id="KQ965744">
    <property type="protein sequence ID" value="KXS17882.1"/>
    <property type="molecule type" value="Genomic_DNA"/>
</dbReference>
<feature type="binding site" evidence="6">
    <location>
        <position position="187"/>
    </location>
    <ligand>
        <name>substrate</name>
        <note>ligand shared with subunit beta</note>
    </ligand>
</feature>
<evidence type="ECO:0000256" key="5">
    <source>
        <dbReference type="ARBA" id="ARBA00061754"/>
    </source>
</evidence>
<dbReference type="SUPFAM" id="SSF52210">
    <property type="entry name" value="Succinyl-CoA synthetase domains"/>
    <property type="match status" value="1"/>
</dbReference>
<evidence type="ECO:0000313" key="11">
    <source>
        <dbReference type="Proteomes" id="UP000070544"/>
    </source>
</evidence>
<dbReference type="GO" id="GO:0006104">
    <property type="term" value="P:succinyl-CoA metabolic process"/>
    <property type="evidence" value="ECO:0007669"/>
    <property type="project" value="EnsemblFungi"/>
</dbReference>
<evidence type="ECO:0000259" key="9">
    <source>
        <dbReference type="SMART" id="SM00881"/>
    </source>
</evidence>
<evidence type="ECO:0000313" key="10">
    <source>
        <dbReference type="EMBL" id="KXS17882.1"/>
    </source>
</evidence>
<reference evidence="10 11" key="1">
    <citation type="journal article" date="2015" name="Genome Biol. Evol.">
        <title>Phylogenomic analyses indicate that early fungi evolved digesting cell walls of algal ancestors of land plants.</title>
        <authorList>
            <person name="Chang Y."/>
            <person name="Wang S."/>
            <person name="Sekimoto S."/>
            <person name="Aerts A.L."/>
            <person name="Choi C."/>
            <person name="Clum A."/>
            <person name="LaButti K.M."/>
            <person name="Lindquist E.A."/>
            <person name="Yee Ngan C."/>
            <person name="Ohm R.A."/>
            <person name="Salamov A.A."/>
            <person name="Grigoriev I.V."/>
            <person name="Spatafora J.W."/>
            <person name="Berbee M.L."/>
        </authorList>
    </citation>
    <scope>NUCLEOTIDE SEQUENCE [LARGE SCALE GENOMIC DNA]</scope>
    <source>
        <strain evidence="10 11">JEL478</strain>
    </source>
</reference>
<dbReference type="AlphaFoldDB" id="A0A139AM89"/>
<keyword evidence="11" id="KW-1185">Reference proteome</keyword>
<dbReference type="PROSITE" id="PS00399">
    <property type="entry name" value="SUCCINYL_COA_LIG_2"/>
    <property type="match status" value="1"/>
</dbReference>
<dbReference type="InterPro" id="IPR017440">
    <property type="entry name" value="Cit_synth/succinyl-CoA_lig_AS"/>
</dbReference>
<feature type="binding site" evidence="6">
    <location>
        <begin position="44"/>
        <end position="47"/>
    </location>
    <ligand>
        <name>CoA</name>
        <dbReference type="ChEBI" id="CHEBI:57287"/>
    </ligand>
</feature>
<dbReference type="GO" id="GO:0000166">
    <property type="term" value="F:nucleotide binding"/>
    <property type="evidence" value="ECO:0007669"/>
    <property type="project" value="UniProtKB-KW"/>
</dbReference>
<dbReference type="InterPro" id="IPR033847">
    <property type="entry name" value="Citrt_syn/SCS-alpha_CS"/>
</dbReference>
<comment type="subunit">
    <text evidence="5">Heterodimer of an alpha and a beta subunit. Different beta subunits determine nucleotide specificity. Together with the ATP-specific beta subunit SUCLA2, forms an ADP-forming succinyl-CoA synthetase (A-SCS). Together with the GTP-specific beta subunit SUCLG2 forms a GDP-forming succinyl-CoA synthetase (G-SCS).</text>
</comment>
<evidence type="ECO:0000256" key="4">
    <source>
        <dbReference type="ARBA" id="ARBA00022741"/>
    </source>
</evidence>
<dbReference type="InterPro" id="IPR003781">
    <property type="entry name" value="CoA-bd"/>
</dbReference>
<comment type="catalytic activity">
    <reaction evidence="6">
        <text>succinate + ATP + CoA = succinyl-CoA + ADP + phosphate</text>
        <dbReference type="Rhea" id="RHEA:17661"/>
        <dbReference type="ChEBI" id="CHEBI:30031"/>
        <dbReference type="ChEBI" id="CHEBI:30616"/>
        <dbReference type="ChEBI" id="CHEBI:43474"/>
        <dbReference type="ChEBI" id="CHEBI:57287"/>
        <dbReference type="ChEBI" id="CHEBI:57292"/>
        <dbReference type="ChEBI" id="CHEBI:456216"/>
        <dbReference type="EC" id="6.2.1.5"/>
    </reaction>
</comment>
<comment type="function">
    <text evidence="6">Succinyl-CoA synthetase functions in the citric acid cycle (TCA), coupling the hydrolysis of succinyl-CoA to the synthesis of ATP and thus represents the only step of substrate-level phosphorylation in the TCA. The alpha subunit of the enzyme binds the substrates coenzyme A and phosphate, while succinate binding and nucleotide specificity is provided by the beta subunit.</text>
</comment>
<dbReference type="InterPro" id="IPR005811">
    <property type="entry name" value="SUCC_ACL_C"/>
</dbReference>
<dbReference type="GO" id="GO:0009361">
    <property type="term" value="C:succinate-CoA ligase complex (ADP-forming)"/>
    <property type="evidence" value="ECO:0007669"/>
    <property type="project" value="TreeGrafter"/>
</dbReference>
<dbReference type="Gene3D" id="3.40.50.720">
    <property type="entry name" value="NAD(P)-binding Rossmann-like Domain"/>
    <property type="match status" value="1"/>
</dbReference>
<dbReference type="FunFam" id="3.40.50.720:FF:000002">
    <property type="entry name" value="Succinate--CoA ligase [ADP-forming] subunit alpha"/>
    <property type="match status" value="1"/>
</dbReference>
<evidence type="ECO:0000256" key="6">
    <source>
        <dbReference type="HAMAP-Rule" id="MF_03222"/>
    </source>
</evidence>
<feature type="binding site" evidence="6">
    <location>
        <position position="70"/>
    </location>
    <ligand>
        <name>CoA</name>
        <dbReference type="ChEBI" id="CHEBI:57287"/>
    </ligand>
</feature>
<dbReference type="GO" id="GO:0004775">
    <property type="term" value="F:succinate-CoA ligase (ADP-forming) activity"/>
    <property type="evidence" value="ECO:0007669"/>
    <property type="project" value="UniProtKB-UniRule"/>
</dbReference>
<evidence type="ECO:0000256" key="8">
    <source>
        <dbReference type="RuleBase" id="RU000677"/>
    </source>
</evidence>
<dbReference type="SMART" id="SM00881">
    <property type="entry name" value="CoA_binding"/>
    <property type="match status" value="1"/>
</dbReference>
<dbReference type="SUPFAM" id="SSF51735">
    <property type="entry name" value="NAD(P)-binding Rossmann-fold domains"/>
    <property type="match status" value="1"/>
</dbReference>
<dbReference type="OMA" id="VIICITE"/>
<sequence>MMQRTASILRQATRGYATSSSLYEQTVNNLKINENTKVLIQGFTGKQGTFHAKQAIAYGTQVIGGVSPGKGGQTHLELPVFNNCREAARTAKPDATAIYVPPPGAAAAILEAIEAEIPLIVTITEGIPQHDMVRVVDALKSQNKSRMVGPNCPGIIAPEGCKIGIMPGHIHKKGIIGVVSRSGTLTYEAVNQTTEAGLGQTLCVGIGGDPFQGTNFIDCLKIFLEDEQTKGVILIGEIGGSAEEAAADYIKANNKLSKPIVSFIAGRTAPPGRRMGHAGAIVSGGKGTAEDKIRALESAGVTVIQSPAKLGSTMKELCLAAGIVSA</sequence>
<keyword evidence="6" id="KW-0496">Mitochondrion</keyword>
<feature type="domain" description="CoA-binding" evidence="9">
    <location>
        <begin position="31"/>
        <end position="127"/>
    </location>
</feature>
<name>A0A139AM89_GONPJ</name>
<dbReference type="PANTHER" id="PTHR11117">
    <property type="entry name" value="SUCCINYL-COA LIGASE SUBUNIT ALPHA"/>
    <property type="match status" value="1"/>
</dbReference>
<dbReference type="EC" id="6.2.1.5" evidence="6"/>
<comment type="subcellular location">
    <subcellularLocation>
        <location evidence="6">Mitochondrion</location>
    </subcellularLocation>
</comment>
<dbReference type="UniPathway" id="UPA00223">
    <property type="reaction ID" value="UER00999"/>
</dbReference>
<dbReference type="InterPro" id="IPR036291">
    <property type="entry name" value="NAD(P)-bd_dom_sf"/>
</dbReference>
<dbReference type="PROSITE" id="PS01216">
    <property type="entry name" value="SUCCINYL_COA_LIG_1"/>
    <property type="match status" value="1"/>
</dbReference>
<dbReference type="NCBIfam" id="NF004230">
    <property type="entry name" value="PRK05678.1"/>
    <property type="match status" value="1"/>
</dbReference>
<dbReference type="Pfam" id="PF00549">
    <property type="entry name" value="Ligase_CoA"/>
    <property type="match status" value="1"/>
</dbReference>
<gene>
    <name evidence="10" type="ORF">M427DRAFT_121549</name>
</gene>
<evidence type="ECO:0000256" key="1">
    <source>
        <dbReference type="ARBA" id="ARBA00005064"/>
    </source>
</evidence>
<dbReference type="Gene3D" id="3.40.50.261">
    <property type="entry name" value="Succinyl-CoA synthetase domains"/>
    <property type="match status" value="1"/>
</dbReference>
<dbReference type="Proteomes" id="UP000070544">
    <property type="component" value="Unassembled WGS sequence"/>
</dbReference>
<dbReference type="HAMAP" id="MF_01988">
    <property type="entry name" value="Succ_CoA_alpha"/>
    <property type="match status" value="1"/>
</dbReference>
<dbReference type="InterPro" id="IPR005810">
    <property type="entry name" value="CoA_lig_alpha"/>
</dbReference>
<dbReference type="FunFam" id="3.40.50.261:FF:000005">
    <property type="entry name" value="Succinate--CoA ligase [ADP-forming] subunit alpha, mitochondrial"/>
    <property type="match status" value="1"/>
</dbReference>
<evidence type="ECO:0000256" key="7">
    <source>
        <dbReference type="PIRSR" id="PIRSR001553-1"/>
    </source>
</evidence>